<evidence type="ECO:0000256" key="1">
    <source>
        <dbReference type="ARBA" id="ARBA00004300"/>
    </source>
</evidence>
<dbReference type="Pfam" id="PF07714">
    <property type="entry name" value="PK_Tyr_Ser-Thr"/>
    <property type="match status" value="1"/>
</dbReference>
<comment type="subcellular location">
    <subcellularLocation>
        <location evidence="1">Cytoplasm</location>
        <location evidence="1">Cytoskeleton</location>
        <location evidence="1">Microtubule organizing center</location>
        <location evidence="1">Centrosome</location>
    </subcellularLocation>
    <subcellularLocation>
        <location evidence="2">Cytoplasm</location>
        <location evidence="2">Cytoskeleton</location>
        <location evidence="2">Spindle pole</location>
    </subcellularLocation>
</comment>
<name>A0ABW6NZW7_9NOCA</name>
<evidence type="ECO:0000313" key="14">
    <source>
        <dbReference type="EMBL" id="MFF0496678.1"/>
    </source>
</evidence>
<evidence type="ECO:0000256" key="10">
    <source>
        <dbReference type="PROSITE-ProRule" id="PRU10141"/>
    </source>
</evidence>
<feature type="binding site" evidence="10">
    <location>
        <position position="88"/>
    </location>
    <ligand>
        <name>ATP</name>
        <dbReference type="ChEBI" id="CHEBI:30616"/>
    </ligand>
</feature>
<dbReference type="PANTHER" id="PTHR43289">
    <property type="entry name" value="MITOGEN-ACTIVATED PROTEIN KINASE KINASE KINASE 20-RELATED"/>
    <property type="match status" value="1"/>
</dbReference>
<dbReference type="InterPro" id="IPR011009">
    <property type="entry name" value="Kinase-like_dom_sf"/>
</dbReference>
<evidence type="ECO:0000256" key="11">
    <source>
        <dbReference type="SAM" id="MobiDB-lite"/>
    </source>
</evidence>
<evidence type="ECO:0000256" key="8">
    <source>
        <dbReference type="ARBA" id="ARBA00022840"/>
    </source>
</evidence>
<proteinExistence type="inferred from homology"/>
<keyword evidence="12" id="KW-0472">Membrane</keyword>
<keyword evidence="12" id="KW-0812">Transmembrane</keyword>
<feature type="transmembrane region" description="Helical" evidence="12">
    <location>
        <begin position="574"/>
        <end position="595"/>
    </location>
</feature>
<gene>
    <name evidence="14" type="ORF">ACFYU5_09765</name>
</gene>
<dbReference type="CDD" id="cd14014">
    <property type="entry name" value="STKc_PknB_like"/>
    <property type="match status" value="1"/>
</dbReference>
<dbReference type="EC" id="2.7.11.1" evidence="14"/>
<evidence type="ECO:0000256" key="9">
    <source>
        <dbReference type="ARBA" id="ARBA00023212"/>
    </source>
</evidence>
<dbReference type="InterPro" id="IPR008271">
    <property type="entry name" value="Ser/Thr_kinase_AS"/>
</dbReference>
<keyword evidence="15" id="KW-1185">Reference proteome</keyword>
<keyword evidence="9" id="KW-0206">Cytoskeleton</keyword>
<dbReference type="InterPro" id="IPR000719">
    <property type="entry name" value="Prot_kinase_dom"/>
</dbReference>
<feature type="region of interest" description="Disordered" evidence="11">
    <location>
        <begin position="1"/>
        <end position="52"/>
    </location>
</feature>
<keyword evidence="7 14" id="KW-0418">Kinase</keyword>
<keyword evidence="5 14" id="KW-0808">Transferase</keyword>
<feature type="domain" description="Protein kinase" evidence="13">
    <location>
        <begin position="59"/>
        <end position="363"/>
    </location>
</feature>
<dbReference type="InterPro" id="IPR017441">
    <property type="entry name" value="Protein_kinase_ATP_BS"/>
</dbReference>
<dbReference type="PROSITE" id="PS00107">
    <property type="entry name" value="PROTEIN_KINASE_ATP"/>
    <property type="match status" value="1"/>
</dbReference>
<dbReference type="PROSITE" id="PS50011">
    <property type="entry name" value="PROTEIN_KINASE_DOM"/>
    <property type="match status" value="1"/>
</dbReference>
<evidence type="ECO:0000256" key="7">
    <source>
        <dbReference type="ARBA" id="ARBA00022777"/>
    </source>
</evidence>
<accession>A0ABW6NZW7</accession>
<comment type="caution">
    <text evidence="14">The sequence shown here is derived from an EMBL/GenBank/DDBJ whole genome shotgun (WGS) entry which is preliminary data.</text>
</comment>
<dbReference type="Proteomes" id="UP001601442">
    <property type="component" value="Unassembled WGS sequence"/>
</dbReference>
<dbReference type="Gene3D" id="1.10.510.10">
    <property type="entry name" value="Transferase(Phosphotransferase) domain 1"/>
    <property type="match status" value="2"/>
</dbReference>
<evidence type="ECO:0000256" key="12">
    <source>
        <dbReference type="SAM" id="Phobius"/>
    </source>
</evidence>
<dbReference type="InterPro" id="IPR001245">
    <property type="entry name" value="Ser-Thr/Tyr_kinase_cat_dom"/>
</dbReference>
<feature type="transmembrane region" description="Helical" evidence="12">
    <location>
        <begin position="486"/>
        <end position="505"/>
    </location>
</feature>
<protein>
    <submittedName>
        <fullName evidence="14">Serine/threonine-protein kinase</fullName>
        <ecNumber evidence="14">2.7.11.1</ecNumber>
    </submittedName>
</protein>
<dbReference type="EMBL" id="JBIAMT010000002">
    <property type="protein sequence ID" value="MFF0496678.1"/>
    <property type="molecule type" value="Genomic_DNA"/>
</dbReference>
<feature type="transmembrane region" description="Helical" evidence="12">
    <location>
        <begin position="601"/>
        <end position="623"/>
    </location>
</feature>
<dbReference type="RefSeq" id="WP_387392362.1">
    <property type="nucleotide sequence ID" value="NZ_JBIAMT010000002.1"/>
</dbReference>
<sequence length="648" mass="70642">MGAQPEGDATAAFDPLADRTVNTARQPAEAGESTGTLGPQPTAAPPGTELEPGRRIDDFDLLLELGHGAFAKVFLARQRSIQRLVAVKISADHGTEPQTLAQLDHEFIVRVYDQRVLPELGLKLLYMQYVPGGTLASVLTRVRATAPERRSGRLLLDAVDEALKDKGEIPMSSSRAREEVAALSWPETVAWLGRRLAEALAYAERRGVLHRDIKPANVLLAADAAPKLADFNISFSDHLAGSSPVAYFGGSLAYMSPEHLEASHPELPGTVDDLDTRSDIYALGVMLWELVTGRRPFPPAEATDSQGSVEQLLEMRRSPIAPQFLDDLPADCPASLRRVLLTCLAPQRTDRWNNGAELAQQFELCLDPRARDLVDAPSHGHRPRGPLWPIPILAIAIAVPNLTAAWYNYYYNRTLIVGKLTPEVQQSFHDVAQVLYPLAIVVATLLILYTARHLLEISIGLHKGRGYPDAVLTGTRIEALRLPNRVAAIAFVFWFAGGVLFPVMLNLVAGSVPRGTYAHFLLSLVVCGAVALAYPYFAITWYVVRFLYPIFLAHGRSDAADVEHLRRLARRTGIYLTAAAAVPLVGVTGITFLPAPDIESIIWAVRILCVGGIIGFILAYLLYGVIGKDLRALERVAATSTTELGTTH</sequence>
<dbReference type="PROSITE" id="PS00108">
    <property type="entry name" value="PROTEIN_KINASE_ST"/>
    <property type="match status" value="1"/>
</dbReference>
<keyword evidence="6 10" id="KW-0547">Nucleotide-binding</keyword>
<reference evidence="14 15" key="1">
    <citation type="submission" date="2024-10" db="EMBL/GenBank/DDBJ databases">
        <title>The Natural Products Discovery Center: Release of the First 8490 Sequenced Strains for Exploring Actinobacteria Biosynthetic Diversity.</title>
        <authorList>
            <person name="Kalkreuter E."/>
            <person name="Kautsar S.A."/>
            <person name="Yang D."/>
            <person name="Bader C.D."/>
            <person name="Teijaro C.N."/>
            <person name="Fluegel L."/>
            <person name="Davis C.M."/>
            <person name="Simpson J.R."/>
            <person name="Lauterbach L."/>
            <person name="Steele A.D."/>
            <person name="Gui C."/>
            <person name="Meng S."/>
            <person name="Li G."/>
            <person name="Viehrig K."/>
            <person name="Ye F."/>
            <person name="Su P."/>
            <person name="Kiefer A.F."/>
            <person name="Nichols A."/>
            <person name="Cepeda A.J."/>
            <person name="Yan W."/>
            <person name="Fan B."/>
            <person name="Jiang Y."/>
            <person name="Adhikari A."/>
            <person name="Zheng C.-J."/>
            <person name="Schuster L."/>
            <person name="Cowan T.M."/>
            <person name="Smanski M.J."/>
            <person name="Chevrette M.G."/>
            <person name="De Carvalho L.P.S."/>
            <person name="Shen B."/>
        </authorList>
    </citation>
    <scope>NUCLEOTIDE SEQUENCE [LARGE SCALE GENOMIC DNA]</scope>
    <source>
        <strain evidence="14 15">NPDC004119</strain>
    </source>
</reference>
<evidence type="ECO:0000256" key="5">
    <source>
        <dbReference type="ARBA" id="ARBA00022679"/>
    </source>
</evidence>
<comment type="similarity">
    <text evidence="3">Belongs to the protein kinase superfamily. NEK Ser/Thr protein kinase family. NIMA subfamily.</text>
</comment>
<dbReference type="SMART" id="SM00220">
    <property type="entry name" value="S_TKc"/>
    <property type="match status" value="1"/>
</dbReference>
<keyword evidence="4" id="KW-0723">Serine/threonine-protein kinase</keyword>
<dbReference type="GO" id="GO:0004674">
    <property type="term" value="F:protein serine/threonine kinase activity"/>
    <property type="evidence" value="ECO:0007669"/>
    <property type="project" value="UniProtKB-EC"/>
</dbReference>
<feature type="transmembrane region" description="Helical" evidence="12">
    <location>
        <begin position="387"/>
        <end position="407"/>
    </location>
</feature>
<keyword evidence="8 10" id="KW-0067">ATP-binding</keyword>
<feature type="transmembrane region" description="Helical" evidence="12">
    <location>
        <begin position="434"/>
        <end position="455"/>
    </location>
</feature>
<evidence type="ECO:0000256" key="6">
    <source>
        <dbReference type="ARBA" id="ARBA00022741"/>
    </source>
</evidence>
<evidence type="ECO:0000259" key="13">
    <source>
        <dbReference type="PROSITE" id="PS50011"/>
    </source>
</evidence>
<evidence type="ECO:0000313" key="15">
    <source>
        <dbReference type="Proteomes" id="UP001601442"/>
    </source>
</evidence>
<feature type="transmembrane region" description="Helical" evidence="12">
    <location>
        <begin position="517"/>
        <end position="544"/>
    </location>
</feature>
<organism evidence="14 15">
    <name type="scientific">Nocardia aobensis</name>
    <dbReference type="NCBI Taxonomy" id="257277"/>
    <lineage>
        <taxon>Bacteria</taxon>
        <taxon>Bacillati</taxon>
        <taxon>Actinomycetota</taxon>
        <taxon>Actinomycetes</taxon>
        <taxon>Mycobacteriales</taxon>
        <taxon>Nocardiaceae</taxon>
        <taxon>Nocardia</taxon>
    </lineage>
</organism>
<dbReference type="PANTHER" id="PTHR43289:SF34">
    <property type="entry name" value="SERINE_THREONINE-PROTEIN KINASE YBDM-RELATED"/>
    <property type="match status" value="1"/>
</dbReference>
<keyword evidence="9" id="KW-0963">Cytoplasm</keyword>
<evidence type="ECO:0000256" key="4">
    <source>
        <dbReference type="ARBA" id="ARBA00022527"/>
    </source>
</evidence>
<keyword evidence="12" id="KW-1133">Transmembrane helix</keyword>
<dbReference type="SUPFAM" id="SSF56112">
    <property type="entry name" value="Protein kinase-like (PK-like)"/>
    <property type="match status" value="1"/>
</dbReference>
<evidence type="ECO:0000256" key="3">
    <source>
        <dbReference type="ARBA" id="ARBA00010886"/>
    </source>
</evidence>
<evidence type="ECO:0000256" key="2">
    <source>
        <dbReference type="ARBA" id="ARBA00004647"/>
    </source>
</evidence>